<evidence type="ECO:0000313" key="3">
    <source>
        <dbReference type="Proteomes" id="UP000176583"/>
    </source>
</evidence>
<evidence type="ECO:0000256" key="1">
    <source>
        <dbReference type="SAM" id="MobiDB-lite"/>
    </source>
</evidence>
<protein>
    <submittedName>
        <fullName evidence="2">Uncharacterized protein</fullName>
    </submittedName>
</protein>
<dbReference type="EMBL" id="MEUW01000021">
    <property type="protein sequence ID" value="OGC44338.1"/>
    <property type="molecule type" value="Genomic_DNA"/>
</dbReference>
<evidence type="ECO:0000313" key="2">
    <source>
        <dbReference type="EMBL" id="OGC44338.1"/>
    </source>
</evidence>
<gene>
    <name evidence="2" type="ORF">A2V54_03075</name>
</gene>
<organism evidence="2 3">
    <name type="scientific">candidate division WWE3 bacterium RBG_19FT_COMBO_53_11</name>
    <dbReference type="NCBI Taxonomy" id="1802613"/>
    <lineage>
        <taxon>Bacteria</taxon>
        <taxon>Katanobacteria</taxon>
    </lineage>
</organism>
<proteinExistence type="predicted"/>
<feature type="region of interest" description="Disordered" evidence="1">
    <location>
        <begin position="71"/>
        <end position="93"/>
    </location>
</feature>
<accession>A0A1F4UH99</accession>
<dbReference type="STRING" id="1802613.A2V54_03075"/>
<dbReference type="Proteomes" id="UP000176583">
    <property type="component" value="Unassembled WGS sequence"/>
</dbReference>
<comment type="caution">
    <text evidence="2">The sequence shown here is derived from an EMBL/GenBank/DDBJ whole genome shotgun (WGS) entry which is preliminary data.</text>
</comment>
<name>A0A1F4UH99_UNCKA</name>
<dbReference type="AlphaFoldDB" id="A0A1F4UH99"/>
<sequence length="93" mass="10054">MPDLPDPPDGSSNDPPKFEEALRRFLKAQGISEAAIAELLKGHPIMSTGAQEIFPGFVIPGEEKVYKDGKLQDIKPSEPAGTIHLEDSTEPTN</sequence>
<reference evidence="2 3" key="1">
    <citation type="journal article" date="2016" name="Nat. Commun.">
        <title>Thousands of microbial genomes shed light on interconnected biogeochemical processes in an aquifer system.</title>
        <authorList>
            <person name="Anantharaman K."/>
            <person name="Brown C.T."/>
            <person name="Hug L.A."/>
            <person name="Sharon I."/>
            <person name="Castelle C.J."/>
            <person name="Probst A.J."/>
            <person name="Thomas B.C."/>
            <person name="Singh A."/>
            <person name="Wilkins M.J."/>
            <person name="Karaoz U."/>
            <person name="Brodie E.L."/>
            <person name="Williams K.H."/>
            <person name="Hubbard S.S."/>
            <person name="Banfield J.F."/>
        </authorList>
    </citation>
    <scope>NUCLEOTIDE SEQUENCE [LARGE SCALE GENOMIC DNA]</scope>
</reference>